<dbReference type="Gene3D" id="3.40.30.10">
    <property type="entry name" value="Glutaredoxin"/>
    <property type="match status" value="1"/>
</dbReference>
<dbReference type="Proteomes" id="UP000599578">
    <property type="component" value="Unassembled WGS sequence"/>
</dbReference>
<keyword evidence="2 4" id="KW-0560">Oxidoreductase</keyword>
<dbReference type="PANTHER" id="PTHR30041">
    <property type="entry name" value="ARSENATE REDUCTASE"/>
    <property type="match status" value="1"/>
</dbReference>
<comment type="caution">
    <text evidence="5">The sequence shown here is derived from an EMBL/GenBank/DDBJ whole genome shotgun (WGS) entry which is preliminary data.</text>
</comment>
<evidence type="ECO:0000313" key="5">
    <source>
        <dbReference type="EMBL" id="GGO75728.1"/>
    </source>
</evidence>
<organism evidence="5 6">
    <name type="scientific">Marinobacterium nitratireducens</name>
    <dbReference type="NCBI Taxonomy" id="518897"/>
    <lineage>
        <taxon>Bacteria</taxon>
        <taxon>Pseudomonadati</taxon>
        <taxon>Pseudomonadota</taxon>
        <taxon>Gammaproteobacteria</taxon>
        <taxon>Oceanospirillales</taxon>
        <taxon>Oceanospirillaceae</taxon>
        <taxon>Marinobacterium</taxon>
    </lineage>
</organism>
<dbReference type="NCBIfam" id="TIGR00014">
    <property type="entry name" value="arsC"/>
    <property type="match status" value="1"/>
</dbReference>
<comment type="catalytic activity">
    <reaction evidence="4">
        <text>[glutaredoxin]-dithiol + arsenate + glutathione + H(+) = glutathionyl-S-S-[glutaredoxin] + arsenite + H2O</text>
        <dbReference type="Rhea" id="RHEA:22016"/>
        <dbReference type="Rhea" id="RHEA-COMP:10729"/>
        <dbReference type="Rhea" id="RHEA-COMP:17668"/>
        <dbReference type="ChEBI" id="CHEBI:15377"/>
        <dbReference type="ChEBI" id="CHEBI:15378"/>
        <dbReference type="ChEBI" id="CHEBI:29242"/>
        <dbReference type="ChEBI" id="CHEBI:29950"/>
        <dbReference type="ChEBI" id="CHEBI:48597"/>
        <dbReference type="ChEBI" id="CHEBI:57925"/>
        <dbReference type="ChEBI" id="CHEBI:146199"/>
        <dbReference type="EC" id="1.20.4.1"/>
    </reaction>
</comment>
<dbReference type="CDD" id="cd03034">
    <property type="entry name" value="ArsC_ArsC"/>
    <property type="match status" value="1"/>
</dbReference>
<dbReference type="RefSeq" id="WP_188857327.1">
    <property type="nucleotide sequence ID" value="NZ_BMLT01000001.1"/>
</dbReference>
<dbReference type="PANTHER" id="PTHR30041:SF4">
    <property type="entry name" value="ARSENATE REDUCTASE"/>
    <property type="match status" value="1"/>
</dbReference>
<dbReference type="InterPro" id="IPR036249">
    <property type="entry name" value="Thioredoxin-like_sf"/>
</dbReference>
<evidence type="ECO:0000313" key="6">
    <source>
        <dbReference type="Proteomes" id="UP000599578"/>
    </source>
</evidence>
<accession>A0A917Z5K9</accession>
<evidence type="ECO:0000256" key="2">
    <source>
        <dbReference type="ARBA" id="ARBA00023002"/>
    </source>
</evidence>
<dbReference type="Pfam" id="PF03960">
    <property type="entry name" value="ArsC"/>
    <property type="match status" value="1"/>
</dbReference>
<dbReference type="EMBL" id="BMLT01000001">
    <property type="protein sequence ID" value="GGO75728.1"/>
    <property type="molecule type" value="Genomic_DNA"/>
</dbReference>
<dbReference type="GO" id="GO:0008794">
    <property type="term" value="F:arsenate reductase (glutaredoxin) activity"/>
    <property type="evidence" value="ECO:0007669"/>
    <property type="project" value="UniProtKB-UniRule"/>
</dbReference>
<name>A0A917Z5K9_9GAMM</name>
<dbReference type="AlphaFoldDB" id="A0A917Z5K9"/>
<gene>
    <name evidence="5" type="primary">yfgD</name>
    <name evidence="5" type="ORF">GCM10011348_01210</name>
</gene>
<reference evidence="5 6" key="1">
    <citation type="journal article" date="2014" name="Int. J. Syst. Evol. Microbiol.">
        <title>Complete genome sequence of Corynebacterium casei LMG S-19264T (=DSM 44701T), isolated from a smear-ripened cheese.</title>
        <authorList>
            <consortium name="US DOE Joint Genome Institute (JGI-PGF)"/>
            <person name="Walter F."/>
            <person name="Albersmeier A."/>
            <person name="Kalinowski J."/>
            <person name="Ruckert C."/>
        </authorList>
    </citation>
    <scope>NUCLEOTIDE SEQUENCE [LARGE SCALE GENOMIC DNA]</scope>
    <source>
        <strain evidence="5 6">CGMCC 1.7286</strain>
    </source>
</reference>
<dbReference type="PROSITE" id="PS51353">
    <property type="entry name" value="ARSC"/>
    <property type="match status" value="1"/>
</dbReference>
<dbReference type="InterPro" id="IPR006660">
    <property type="entry name" value="Arsenate_reductase-like"/>
</dbReference>
<sequence>MTQVTIYHNPRCSKSRETLQLLRDNGIEPQIREYLKDVPSADELRAVLAALGIEARALLRTKETEYRELGLDDASLDDDAVIAAMVRCPKLIERPIVIRDGRARIGRPPESVKEIL</sequence>
<dbReference type="SUPFAM" id="SSF52833">
    <property type="entry name" value="Thioredoxin-like"/>
    <property type="match status" value="1"/>
</dbReference>
<comment type="similarity">
    <text evidence="1 3 4">Belongs to the ArsC family.</text>
</comment>
<evidence type="ECO:0000256" key="3">
    <source>
        <dbReference type="PROSITE-ProRule" id="PRU01282"/>
    </source>
</evidence>
<proteinExistence type="inferred from homology"/>
<dbReference type="InterPro" id="IPR006659">
    <property type="entry name" value="Arsenate_reductase"/>
</dbReference>
<keyword evidence="6" id="KW-1185">Reference proteome</keyword>
<dbReference type="EC" id="1.20.4.1" evidence="4"/>
<protein>
    <recommendedName>
        <fullName evidence="4">Arsenate reductase</fullName>
        <ecNumber evidence="4">1.20.4.1</ecNumber>
    </recommendedName>
</protein>
<evidence type="ECO:0000256" key="1">
    <source>
        <dbReference type="ARBA" id="ARBA00007198"/>
    </source>
</evidence>
<evidence type="ECO:0000256" key="4">
    <source>
        <dbReference type="RuleBase" id="RU362029"/>
    </source>
</evidence>